<feature type="domain" description="Nucleoside diphosphate kinase-like" evidence="2">
    <location>
        <begin position="4"/>
        <end position="132"/>
    </location>
</feature>
<dbReference type="AlphaFoldDB" id="A0A917XGF2"/>
<sequence>MSARQRSLLLFKPDAVAHGMADQGVADVCAAGLRLVSRRRFEMTEGQLAGMYYRIFPDERALTAGLLRRYLVGRPIETAVVEGPEALARLLEYKAAARARLGAFIYGNFVHCPDSVEEAERQIEVFSGDGLGGGFRPTTTRWRDWSVAGCERALDGVWADAAERGRARPAAWTPWPRAAGLRITVPARWEIAFDDIAVFLARLLGTDEPGFGVRATLAALYDPGGLATPVTGERATELAAQVREFGLLAAVPAQDRALVPGEPR</sequence>
<comment type="caution">
    <text evidence="1">Lacks conserved residue(s) required for the propagation of feature annotation.</text>
</comment>
<evidence type="ECO:0000313" key="4">
    <source>
        <dbReference type="Proteomes" id="UP000653411"/>
    </source>
</evidence>
<dbReference type="Gene3D" id="3.30.70.141">
    <property type="entry name" value="Nucleoside diphosphate kinase-like domain"/>
    <property type="match status" value="1"/>
</dbReference>
<proteinExistence type="inferred from homology"/>
<dbReference type="Pfam" id="PF00334">
    <property type="entry name" value="NDK"/>
    <property type="match status" value="1"/>
</dbReference>
<dbReference type="EMBL" id="BMML01000012">
    <property type="protein sequence ID" value="GGN21626.1"/>
    <property type="molecule type" value="Genomic_DNA"/>
</dbReference>
<keyword evidence="4" id="KW-1185">Reference proteome</keyword>
<dbReference type="RefSeq" id="WP_189265307.1">
    <property type="nucleotide sequence ID" value="NZ_BMML01000012.1"/>
</dbReference>
<reference evidence="3" key="1">
    <citation type="journal article" date="2014" name="Int. J. Syst. Evol. Microbiol.">
        <title>Complete genome sequence of Corynebacterium casei LMG S-19264T (=DSM 44701T), isolated from a smear-ripened cheese.</title>
        <authorList>
            <consortium name="US DOE Joint Genome Institute (JGI-PGF)"/>
            <person name="Walter F."/>
            <person name="Albersmeier A."/>
            <person name="Kalinowski J."/>
            <person name="Ruckert C."/>
        </authorList>
    </citation>
    <scope>NUCLEOTIDE SEQUENCE</scope>
    <source>
        <strain evidence="3">CGMCC 4.7110</strain>
    </source>
</reference>
<comment type="caution">
    <text evidence="3">The sequence shown here is derived from an EMBL/GenBank/DDBJ whole genome shotgun (WGS) entry which is preliminary data.</text>
</comment>
<dbReference type="SUPFAM" id="SSF54919">
    <property type="entry name" value="Nucleoside diphosphate kinase, NDK"/>
    <property type="match status" value="1"/>
</dbReference>
<comment type="similarity">
    <text evidence="1">Belongs to the NDK family.</text>
</comment>
<evidence type="ECO:0000256" key="1">
    <source>
        <dbReference type="PROSITE-ProRule" id="PRU00706"/>
    </source>
</evidence>
<organism evidence="3 4">
    <name type="scientific">Streptomyces fuscichromogenes</name>
    <dbReference type="NCBI Taxonomy" id="1324013"/>
    <lineage>
        <taxon>Bacteria</taxon>
        <taxon>Bacillati</taxon>
        <taxon>Actinomycetota</taxon>
        <taxon>Actinomycetes</taxon>
        <taxon>Kitasatosporales</taxon>
        <taxon>Streptomycetaceae</taxon>
        <taxon>Streptomyces</taxon>
    </lineage>
</organism>
<dbReference type="Proteomes" id="UP000653411">
    <property type="component" value="Unassembled WGS sequence"/>
</dbReference>
<protein>
    <recommendedName>
        <fullName evidence="2">Nucleoside diphosphate kinase-like domain-containing protein</fullName>
    </recommendedName>
</protein>
<reference evidence="3" key="2">
    <citation type="submission" date="2020-09" db="EMBL/GenBank/DDBJ databases">
        <authorList>
            <person name="Sun Q."/>
            <person name="Zhou Y."/>
        </authorList>
    </citation>
    <scope>NUCLEOTIDE SEQUENCE</scope>
    <source>
        <strain evidence="3">CGMCC 4.7110</strain>
    </source>
</reference>
<evidence type="ECO:0000313" key="3">
    <source>
        <dbReference type="EMBL" id="GGN21626.1"/>
    </source>
</evidence>
<evidence type="ECO:0000259" key="2">
    <source>
        <dbReference type="SMART" id="SM00562"/>
    </source>
</evidence>
<name>A0A917XGF2_9ACTN</name>
<gene>
    <name evidence="3" type="ORF">GCM10011578_052880</name>
</gene>
<dbReference type="InterPro" id="IPR034907">
    <property type="entry name" value="NDK-like_dom"/>
</dbReference>
<accession>A0A917XGF2</accession>
<dbReference type="InterPro" id="IPR036850">
    <property type="entry name" value="NDK-like_dom_sf"/>
</dbReference>
<dbReference type="SMART" id="SM00562">
    <property type="entry name" value="NDK"/>
    <property type="match status" value="1"/>
</dbReference>
<dbReference type="PROSITE" id="PS51374">
    <property type="entry name" value="NDPK_LIKE"/>
    <property type="match status" value="1"/>
</dbReference>